<proteinExistence type="predicted"/>
<evidence type="ECO:0000313" key="2">
    <source>
        <dbReference type="EMBL" id="MPL76406.1"/>
    </source>
</evidence>
<evidence type="ECO:0000256" key="1">
    <source>
        <dbReference type="SAM" id="Coils"/>
    </source>
</evidence>
<sequence length="236" mass="25613">MAERKMSGHQNDMCRGIIHSASVAAGAAAAGLAQIPLSDTAVITPIQITMVISLSQVFDVRLGEGAAKSLVTGFSASICGRAISQLLLGWIPGVGNFLNSATAAALTETIGWAAAEHFCGIYCEESNKNANVFDKVSAAYKDKIEDLEKRAQDLANQFEEIVKKKDSQIEEDSELINELKEKCKEAAIICALYEELRRNINDANDLARLEENCGKEITVMKDNALKIGKYRKMKNG</sequence>
<reference evidence="2" key="1">
    <citation type="submission" date="2019-08" db="EMBL/GenBank/DDBJ databases">
        <authorList>
            <person name="Kucharzyk K."/>
            <person name="Murdoch R.W."/>
            <person name="Higgins S."/>
            <person name="Loffler F."/>
        </authorList>
    </citation>
    <scope>NUCLEOTIDE SEQUENCE</scope>
</reference>
<protein>
    <recommendedName>
        <fullName evidence="3">DUF697 domain-containing protein</fullName>
    </recommendedName>
</protein>
<name>A0A644UBN7_9ZZZZ</name>
<dbReference type="Gene3D" id="1.20.1170.10">
    <property type="match status" value="1"/>
</dbReference>
<evidence type="ECO:0008006" key="3">
    <source>
        <dbReference type="Google" id="ProtNLM"/>
    </source>
</evidence>
<accession>A0A644UBN7</accession>
<comment type="caution">
    <text evidence="2">The sequence shown here is derived from an EMBL/GenBank/DDBJ whole genome shotgun (WGS) entry which is preliminary data.</text>
</comment>
<gene>
    <name evidence="2" type="ORF">SDC9_22251</name>
</gene>
<dbReference type="EMBL" id="VSSQ01000097">
    <property type="protein sequence ID" value="MPL76406.1"/>
    <property type="molecule type" value="Genomic_DNA"/>
</dbReference>
<feature type="coiled-coil region" evidence="1">
    <location>
        <begin position="137"/>
        <end position="213"/>
    </location>
</feature>
<organism evidence="2">
    <name type="scientific">bioreactor metagenome</name>
    <dbReference type="NCBI Taxonomy" id="1076179"/>
    <lineage>
        <taxon>unclassified sequences</taxon>
        <taxon>metagenomes</taxon>
        <taxon>ecological metagenomes</taxon>
    </lineage>
</organism>
<keyword evidence="1" id="KW-0175">Coiled coil</keyword>
<dbReference type="AlphaFoldDB" id="A0A644UBN7"/>